<reference evidence="1 2" key="1">
    <citation type="journal article" date="2019" name="bioRxiv">
        <title>Genomics, evolutionary history and diagnostics of the Alternaria alternata species group including apple and Asian pear pathotypes.</title>
        <authorList>
            <person name="Armitage A.D."/>
            <person name="Cockerton H.M."/>
            <person name="Sreenivasaprasad S."/>
            <person name="Woodhall J.W."/>
            <person name="Lane C.R."/>
            <person name="Harrison R.J."/>
            <person name="Clarkson J.P."/>
        </authorList>
    </citation>
    <scope>NUCLEOTIDE SEQUENCE [LARGE SCALE GENOMIC DNA]</scope>
    <source>
        <strain evidence="1 2">FERA 650</strain>
    </source>
</reference>
<gene>
    <name evidence="1" type="ORF">AG0111_0g12496</name>
</gene>
<protein>
    <submittedName>
        <fullName evidence="1">Uncharacterized protein</fullName>
    </submittedName>
</protein>
<sequence>MRSREQSPALRSGGSSSHVANQSSISRGTGNEQRTRAPSKTSSKGSSDGNAFMDDWFSFSQASTYTPPPSTAAPQPVPASHNQYLGPSTHTTAGKTPASQKTVAASKRPTESSASSSRAKEDKGKNSLKSFVSSSGPKEDKGKKPAKKK</sequence>
<comment type="caution">
    <text evidence="1">The sequence shown here is derived from an EMBL/GenBank/DDBJ whole genome shotgun (WGS) entry which is preliminary data.</text>
</comment>
<evidence type="ECO:0000313" key="2">
    <source>
        <dbReference type="Proteomes" id="UP000293547"/>
    </source>
</evidence>
<keyword evidence="2" id="KW-1185">Reference proteome</keyword>
<organism evidence="1 2">
    <name type="scientific">Alternaria gaisen</name>
    <dbReference type="NCBI Taxonomy" id="167740"/>
    <lineage>
        <taxon>Eukaryota</taxon>
        <taxon>Fungi</taxon>
        <taxon>Dikarya</taxon>
        <taxon>Ascomycota</taxon>
        <taxon>Pezizomycotina</taxon>
        <taxon>Dothideomycetes</taxon>
        <taxon>Pleosporomycetidae</taxon>
        <taxon>Pleosporales</taxon>
        <taxon>Pleosporineae</taxon>
        <taxon>Pleosporaceae</taxon>
        <taxon>Alternaria</taxon>
        <taxon>Alternaria sect. Alternaria</taxon>
    </lineage>
</organism>
<dbReference type="Proteomes" id="UP000293547">
    <property type="component" value="Unassembled WGS sequence"/>
</dbReference>
<evidence type="ECO:0000313" key="1">
    <source>
        <dbReference type="EMBL" id="KAB2099271.1"/>
    </source>
</evidence>
<accession>A0ACB6F4B6</accession>
<dbReference type="EMBL" id="PDWZ02000018">
    <property type="protein sequence ID" value="KAB2099271.1"/>
    <property type="molecule type" value="Genomic_DNA"/>
</dbReference>
<proteinExistence type="predicted"/>
<name>A0ACB6F4B6_9PLEO</name>